<gene>
    <name evidence="2" type="ordered locus">BP1026B_I1288</name>
</gene>
<sequence>MFERSNKARGASPRRRVRSNALARLPGVPAVFGVRDRATPIGSTRSPSRAEHRRTRGAAQAGRAHSGLHAGDMFARRRPRRRRKCAPLAHPACAASAQAPAPRGVHGRALMRRALSSLSLTVCRSNLFTMAARRSLRSADGYVATDVEPRSAAA</sequence>
<dbReference type="EMBL" id="CP002833">
    <property type="protein sequence ID" value="AFI65930.1"/>
    <property type="molecule type" value="Genomic_DNA"/>
</dbReference>
<evidence type="ECO:0000313" key="3">
    <source>
        <dbReference type="Proteomes" id="UP000010087"/>
    </source>
</evidence>
<feature type="region of interest" description="Disordered" evidence="1">
    <location>
        <begin position="36"/>
        <end position="103"/>
    </location>
</feature>
<dbReference type="Proteomes" id="UP000010087">
    <property type="component" value="Chromosome 1"/>
</dbReference>
<evidence type="ECO:0000256" key="1">
    <source>
        <dbReference type="SAM" id="MobiDB-lite"/>
    </source>
</evidence>
<feature type="compositionally biased region" description="Low complexity" evidence="1">
    <location>
        <begin position="86"/>
        <end position="102"/>
    </location>
</feature>
<feature type="region of interest" description="Disordered" evidence="1">
    <location>
        <begin position="1"/>
        <end position="22"/>
    </location>
</feature>
<protein>
    <submittedName>
        <fullName evidence="2">Transthyretin family protein</fullName>
    </submittedName>
</protein>
<organism evidence="2 3">
    <name type="scientific">Burkholderia pseudomallei (strain 1026b)</name>
    <dbReference type="NCBI Taxonomy" id="884204"/>
    <lineage>
        <taxon>Bacteria</taxon>
        <taxon>Pseudomonadati</taxon>
        <taxon>Pseudomonadota</taxon>
        <taxon>Betaproteobacteria</taxon>
        <taxon>Burkholderiales</taxon>
        <taxon>Burkholderiaceae</taxon>
        <taxon>Burkholderia</taxon>
        <taxon>pseudomallei group</taxon>
    </lineage>
</organism>
<reference evidence="2 3" key="1">
    <citation type="journal article" date="2012" name="PLoS ONE">
        <title>Evolution of Burkholderia pseudomallei in recurrent melioidosis.</title>
        <authorList>
            <person name="Hayden H.S."/>
            <person name="Lim R."/>
            <person name="Brittnacher M.J."/>
            <person name="Sims E.H."/>
            <person name="Ramage E.R."/>
            <person name="Fong C."/>
            <person name="Wu Z."/>
            <person name="Crist E."/>
            <person name="Chang J."/>
            <person name="Zhou Y."/>
            <person name="Radey M."/>
            <person name="Rohmer L."/>
            <person name="Haugen E."/>
            <person name="Gillett W."/>
            <person name="Wuthiekanun V."/>
            <person name="Peacock S.J."/>
            <person name="Kaul R."/>
            <person name="Miller S.I."/>
            <person name="Manoil C."/>
            <person name="Jacobs M.A."/>
        </authorList>
    </citation>
    <scope>NUCLEOTIDE SEQUENCE [LARGE SCALE GENOMIC DNA]</scope>
    <source>
        <strain evidence="2 3">1026b</strain>
    </source>
</reference>
<evidence type="ECO:0000313" key="2">
    <source>
        <dbReference type="EMBL" id="AFI65930.1"/>
    </source>
</evidence>
<dbReference type="KEGG" id="bpz:BP1026B_I1288"/>
<dbReference type="AlphaFoldDB" id="A0A0H3HLY3"/>
<proteinExistence type="predicted"/>
<feature type="compositionally biased region" description="Basic residues" evidence="1">
    <location>
        <begin position="76"/>
        <end position="85"/>
    </location>
</feature>
<accession>A0A0H3HLY3</accession>
<name>A0A0H3HLY3_BURP2</name>